<sequence>MMAEETSTTVSDGSFVSESGANSTLNVMDISGTMDVVAIADLVLNGTVDAGEATTMTAANIMQNADMTIGATTSLTADNDIAQNANISSVGDMSVIAGNDFIMAEETSTTVSDGNFVSQSAGNTTLNVMEISKDLMVTAIKDLVLEGTVEVGDITTMTAANITQNADMTIGATTSLTADNDIAQNANISSVGDMSVTAGNDFIMAEETSTTVSDGSLVSESGTNITLNVMDVAKSMSINSNNDILLEETIAIGFDAFVVGNNIIQNAEIFIGGSSTFSANNDMNQNENITSISDMSITVGNNFIMNRGTSTVSRVGEVSLIADNDLLLSYVESRRDTVTIVATNGVILDNNRSSSVNVLATKGLYIDGKGIESSDSISTESINKFREVSIKTQTPKVTILTDSPDRQNLVRQIDNDSFVLSQENDKWSLLFVNELYVLDIDTSNLDFMTVNMDNIENREIDNGFDTQFETQFDNTVGSESNTLLDDHLSEVIEKDTELFSNELVEGLSEENNLLGEESINEYLNQQLMERVGTTSFFEVESYESFYSQLNFIYDSGIPLFDLYSTEEYEESTIVSSNVEYWIEDIAI</sequence>
<reference evidence="1" key="1">
    <citation type="submission" date="2020-01" db="EMBL/GenBank/DDBJ databases">
        <authorList>
            <person name="Meier V. D."/>
            <person name="Meier V D."/>
        </authorList>
    </citation>
    <scope>NUCLEOTIDE SEQUENCE</scope>
    <source>
        <strain evidence="1">HLG_WM_MAG_04</strain>
    </source>
</reference>
<accession>A0A6S6SFU9</accession>
<protein>
    <submittedName>
        <fullName evidence="1">Uncharacterized protein</fullName>
    </submittedName>
</protein>
<evidence type="ECO:0000313" key="1">
    <source>
        <dbReference type="EMBL" id="CAA6808927.1"/>
    </source>
</evidence>
<dbReference type="AlphaFoldDB" id="A0A6S6SFU9"/>
<gene>
    <name evidence="1" type="ORF">HELGO_WM15258</name>
</gene>
<dbReference type="EMBL" id="CACVAX010000020">
    <property type="protein sequence ID" value="CAA6808927.1"/>
    <property type="molecule type" value="Genomic_DNA"/>
</dbReference>
<organism evidence="1">
    <name type="scientific">uncultured Sulfurovum sp</name>
    <dbReference type="NCBI Taxonomy" id="269237"/>
    <lineage>
        <taxon>Bacteria</taxon>
        <taxon>Pseudomonadati</taxon>
        <taxon>Campylobacterota</taxon>
        <taxon>Epsilonproteobacteria</taxon>
        <taxon>Campylobacterales</taxon>
        <taxon>Sulfurovaceae</taxon>
        <taxon>Sulfurovum</taxon>
        <taxon>environmental samples</taxon>
    </lineage>
</organism>
<name>A0A6S6SFU9_9BACT</name>
<proteinExistence type="predicted"/>